<evidence type="ECO:0000313" key="14">
    <source>
        <dbReference type="Proteomes" id="UP000253594"/>
    </source>
</evidence>
<evidence type="ECO:0000313" key="5">
    <source>
        <dbReference type="EMBL" id="MUI38508.1"/>
    </source>
</evidence>
<reference evidence="11" key="10">
    <citation type="submission" date="2023-06" db="EMBL/GenBank/DDBJ databases">
        <authorList>
            <consortium name="Clinical and Environmental Microbiology Branch: Whole genome sequencing antimicrobial resistance pathogens in the healthcare setting"/>
        </authorList>
    </citation>
    <scope>NUCLEOTIDE SEQUENCE</scope>
    <source>
        <strain evidence="11">2021CK-01020</strain>
    </source>
</reference>
<name>A0A072ZMS9_PSEAI</name>
<proteinExistence type="predicted"/>
<evidence type="ECO:0000313" key="11">
    <source>
        <dbReference type="EMBL" id="WOS81155.1"/>
    </source>
</evidence>
<gene>
    <name evidence="7" type="ORF">CAZ10_28335</name>
    <name evidence="8" type="ORF">DT376_06595</name>
    <name evidence="10" type="ORF">DY940_33370</name>
    <name evidence="5" type="ORF">GNQ48_26220</name>
    <name evidence="6" type="ORF">GUL26_31330</name>
    <name evidence="9" type="ORF">IPC1295_16530</name>
    <name evidence="11" type="ORF">L4V69_18915</name>
    <name evidence="4" type="ORF">PAERUG_P19_London_7_VIM_2_05_10_04692</name>
</gene>
<dbReference type="EMBL" id="NSNE01000009">
    <property type="protein sequence ID" value="RPM14222.1"/>
    <property type="molecule type" value="Genomic_DNA"/>
</dbReference>
<protein>
    <submittedName>
        <fullName evidence="4">Acetyltransferase (GNAT) family protein</fullName>
    </submittedName>
    <submittedName>
        <fullName evidence="5 7">N-acetyltransferase</fullName>
    </submittedName>
</protein>
<dbReference type="PANTHER" id="PTHR43800:SF1">
    <property type="entry name" value="PEPTIDYL-LYSINE N-ACETYLTRANSFERASE YJAB"/>
    <property type="match status" value="1"/>
</dbReference>
<evidence type="ECO:0000313" key="6">
    <source>
        <dbReference type="EMBL" id="MZZ16762.1"/>
    </source>
</evidence>
<organism evidence="5 17">
    <name type="scientific">Pseudomonas aeruginosa</name>
    <dbReference type="NCBI Taxonomy" id="287"/>
    <lineage>
        <taxon>Bacteria</taxon>
        <taxon>Pseudomonadati</taxon>
        <taxon>Pseudomonadota</taxon>
        <taxon>Gammaproteobacteria</taxon>
        <taxon>Pseudomonadales</taxon>
        <taxon>Pseudomonadaceae</taxon>
        <taxon>Pseudomonas</taxon>
    </lineage>
</organism>
<dbReference type="RefSeq" id="WP_003089295.1">
    <property type="nucleotide sequence ID" value="NZ_AP014622.1"/>
</dbReference>
<dbReference type="EMBL" id="WOAD01000031">
    <property type="protein sequence ID" value="MUI38508.1"/>
    <property type="molecule type" value="Genomic_DNA"/>
</dbReference>
<dbReference type="AlphaFoldDB" id="A0A072ZMS9"/>
<dbReference type="EMBL" id="WXZT01000033">
    <property type="protein sequence ID" value="MZZ16762.1"/>
    <property type="molecule type" value="Genomic_DNA"/>
</dbReference>
<dbReference type="KEGG" id="paeb:NCGM1900_4259"/>
<feature type="domain" description="N-acetyltransferase" evidence="3">
    <location>
        <begin position="3"/>
        <end position="162"/>
    </location>
</feature>
<dbReference type="Proteomes" id="UP001297540">
    <property type="component" value="Chromosome"/>
</dbReference>
<sequence length="171" mass="19165">MDYRIRTSRDEDAALLPAIERSAGESFRLLPELAWIADAGVAGVDFHRRLIERGSHWLAEDADGQPVGFLAAERCADELHIAELSIAQAHQQQGLGRRLLERAVTYAHASHCRALTLTTFCDVPWNAPFYARLGFQRLTWQEAGERLRAILGHEQEIGFAADSRCAMRLVL</sequence>
<evidence type="ECO:0000313" key="10">
    <source>
        <dbReference type="EMBL" id="RTS38744.1"/>
    </source>
</evidence>
<dbReference type="Gene3D" id="3.40.630.30">
    <property type="match status" value="1"/>
</dbReference>
<dbReference type="PANTHER" id="PTHR43800">
    <property type="entry name" value="PEPTIDYL-LYSINE N-ACETYLTRANSFERASE YJAB"/>
    <property type="match status" value="1"/>
</dbReference>
<dbReference type="Proteomes" id="UP000644192">
    <property type="component" value="Unassembled WGS sequence"/>
</dbReference>
<dbReference type="Proteomes" id="UP000433532">
    <property type="component" value="Unassembled WGS sequence"/>
</dbReference>
<reference evidence="12" key="1">
    <citation type="submission" date="2015-06" db="EMBL/GenBank/DDBJ databases">
        <authorList>
            <person name="Radhakrishnan Rajesh"/>
            <person name="Underwood Anthony"/>
            <person name="Al-Shahib Ali"/>
        </authorList>
    </citation>
    <scope>NUCLEOTIDE SEQUENCE [LARGE SCALE GENOMIC DNA]</scope>
    <source>
        <strain evidence="12">P19_London_7_VIM_2_05_10</strain>
    </source>
</reference>
<dbReference type="InterPro" id="IPR016181">
    <property type="entry name" value="Acyl_CoA_acyltransferase"/>
</dbReference>
<dbReference type="InterPro" id="IPR000182">
    <property type="entry name" value="GNAT_dom"/>
</dbReference>
<dbReference type="CDD" id="cd04301">
    <property type="entry name" value="NAT_SF"/>
    <property type="match status" value="1"/>
</dbReference>
<dbReference type="Proteomes" id="UP000253594">
    <property type="component" value="Unassembled WGS sequence"/>
</dbReference>
<keyword evidence="2" id="KW-0012">Acyltransferase</keyword>
<dbReference type="EMBL" id="RXTL01000062">
    <property type="protein sequence ID" value="RTS38744.1"/>
    <property type="molecule type" value="Genomic_DNA"/>
</dbReference>
<dbReference type="EMBL" id="CVVU01000225">
    <property type="protein sequence ID" value="CRP51219.1"/>
    <property type="molecule type" value="Genomic_DNA"/>
</dbReference>
<reference evidence="9 16" key="4">
    <citation type="submission" date="2017-08" db="EMBL/GenBank/DDBJ databases">
        <authorList>
            <person name="Feschi L."/>
            <person name="Jeukens J."/>
            <person name="Emond-Rheault J.-G."/>
            <person name="Kukavica-Ibrulj I."/>
            <person name="Boyle B."/>
            <person name="Levesque R.C."/>
        </authorList>
    </citation>
    <scope>NUCLEOTIDE SEQUENCE [LARGE SCALE GENOMIC DNA]</scope>
    <source>
        <strain evidence="9 16">PA-W36</strain>
    </source>
</reference>
<evidence type="ECO:0000313" key="4">
    <source>
        <dbReference type="EMBL" id="CRP51219.1"/>
    </source>
</evidence>
<evidence type="ECO:0000313" key="15">
    <source>
        <dbReference type="Proteomes" id="UP000276985"/>
    </source>
</evidence>
<evidence type="ECO:0000313" key="9">
    <source>
        <dbReference type="EMBL" id="RPM14222.1"/>
    </source>
</evidence>
<dbReference type="EMBL" id="CP136986">
    <property type="protein sequence ID" value="WOS81155.1"/>
    <property type="molecule type" value="Genomic_DNA"/>
</dbReference>
<dbReference type="SMR" id="A0A072ZMS9"/>
<reference evidence="8 14" key="5">
    <citation type="submission" date="2018-07" db="EMBL/GenBank/DDBJ databases">
        <title>Mechanisms of high-level aminoglycoside resistance among Gram-negative pathogens in Brazil.</title>
        <authorList>
            <person name="Ballaben A.S."/>
            <person name="Darini A.L.C."/>
            <person name="Doi Y."/>
        </authorList>
    </citation>
    <scope>NUCLEOTIDE SEQUENCE [LARGE SCALE GENOMIC DNA]</scope>
    <source>
        <strain evidence="8 14">B2-305</strain>
    </source>
</reference>
<reference evidence="11" key="11">
    <citation type="submission" date="2023-10" db="EMBL/GenBank/DDBJ databases">
        <title>Pathogen: clinical or host-associated sample.</title>
        <authorList>
            <person name="Hergert J."/>
            <person name="Casey R."/>
            <person name="Wagner J."/>
            <person name="Young E.L."/>
            <person name="Oakeson K.F."/>
        </authorList>
    </citation>
    <scope>NUCLEOTIDE SEQUENCE</scope>
    <source>
        <strain evidence="11">2021CK-01020</strain>
    </source>
</reference>
<dbReference type="Pfam" id="PF13508">
    <property type="entry name" value="Acetyltransf_7"/>
    <property type="match status" value="1"/>
</dbReference>
<accession>A0A072ZMS9</accession>
<evidence type="ECO:0000313" key="7">
    <source>
        <dbReference type="EMBL" id="OTI57016.1"/>
    </source>
</evidence>
<dbReference type="SUPFAM" id="SSF55729">
    <property type="entry name" value="Acyl-CoA N-acyltransferases (Nat)"/>
    <property type="match status" value="1"/>
</dbReference>
<evidence type="ECO:0000313" key="12">
    <source>
        <dbReference type="Proteomes" id="UP000045039"/>
    </source>
</evidence>
<reference evidence="9 16" key="7">
    <citation type="submission" date="2019-01" db="EMBL/GenBank/DDBJ databases">
        <title>The Pseudomonas aeruginosa pan-genome provides new insights on its population structure, horizontal gene transfer and pathogenicity.</title>
        <authorList>
            <person name="Freschi L."/>
            <person name="Vincent A.T."/>
            <person name="Jeukens J."/>
            <person name="Emond-Rheault J.-G."/>
            <person name="Kukavica-Ibrulj I."/>
            <person name="Dupont M.-J."/>
            <person name="Charette S.J."/>
            <person name="Boyle B."/>
            <person name="Levesque R.C."/>
        </authorList>
    </citation>
    <scope>NUCLEOTIDE SEQUENCE [LARGE SCALE GENOMIC DNA]</scope>
    <source>
        <strain evidence="9 16">PA-W36</strain>
    </source>
</reference>
<accession>A0A1S1C755</accession>
<dbReference type="EMBL" id="NFFZ01000019">
    <property type="protein sequence ID" value="OTI57016.1"/>
    <property type="molecule type" value="Genomic_DNA"/>
</dbReference>
<dbReference type="Proteomes" id="UP000194857">
    <property type="component" value="Unassembled WGS sequence"/>
</dbReference>
<evidence type="ECO:0000256" key="2">
    <source>
        <dbReference type="ARBA" id="ARBA00023315"/>
    </source>
</evidence>
<reference evidence="10 15" key="6">
    <citation type="submission" date="2018-12" db="EMBL/GenBank/DDBJ databases">
        <title>Pseudomonas aeruginosa Diversity Panel.</title>
        <authorList>
            <person name="Snesrud E."/>
            <person name="Mcgann P."/>
        </authorList>
    </citation>
    <scope>NUCLEOTIDE SEQUENCE [LARGE SCALE GENOMIC DNA]</scope>
    <source>
        <strain evidence="10 15">MRSN6241</strain>
    </source>
</reference>
<reference evidence="4" key="2">
    <citation type="submission" date="2015-06" db="EMBL/GenBank/DDBJ databases">
        <authorList>
            <person name="Radhakrishnan R."/>
            <person name="Underwood A."/>
            <person name="Al-Shahib A."/>
        </authorList>
    </citation>
    <scope>NUCLEOTIDE SEQUENCE</scope>
    <source>
        <strain evidence="4">P19_London_7_VIM_2_05_10</strain>
    </source>
</reference>
<reference evidence="5 17" key="8">
    <citation type="submission" date="2019-11" db="EMBL/GenBank/DDBJ databases">
        <title>Genomes of ocular Pseudomonas aeruginosa isolates.</title>
        <authorList>
            <person name="Khan M."/>
            <person name="Rice S.A."/>
            <person name="Willcox M.D.P."/>
            <person name="Stapleton F."/>
        </authorList>
    </citation>
    <scope>NUCLEOTIDE SEQUENCE [LARGE SCALE GENOMIC DNA]</scope>
    <source>
        <strain evidence="5 17">PA221</strain>
    </source>
</reference>
<dbReference type="Proteomes" id="UP000045039">
    <property type="component" value="Unassembled WGS sequence"/>
</dbReference>
<dbReference type="GO" id="GO:0016747">
    <property type="term" value="F:acyltransferase activity, transferring groups other than amino-acyl groups"/>
    <property type="evidence" value="ECO:0007669"/>
    <property type="project" value="InterPro"/>
</dbReference>
<evidence type="ECO:0000313" key="16">
    <source>
        <dbReference type="Proteomes" id="UP000284767"/>
    </source>
</evidence>
<dbReference type="PROSITE" id="PS51186">
    <property type="entry name" value="GNAT"/>
    <property type="match status" value="1"/>
</dbReference>
<evidence type="ECO:0000313" key="17">
    <source>
        <dbReference type="Proteomes" id="UP000433532"/>
    </source>
</evidence>
<evidence type="ECO:0000313" key="8">
    <source>
        <dbReference type="EMBL" id="RCI75633.1"/>
    </source>
</evidence>
<keyword evidence="1 5" id="KW-0808">Transferase</keyword>
<evidence type="ECO:0000256" key="1">
    <source>
        <dbReference type="ARBA" id="ARBA00022679"/>
    </source>
</evidence>
<dbReference type="Proteomes" id="UP000284767">
    <property type="component" value="Unassembled WGS sequence"/>
</dbReference>
<dbReference type="EMBL" id="QORE01000142">
    <property type="protein sequence ID" value="RCI75633.1"/>
    <property type="molecule type" value="Genomic_DNA"/>
</dbReference>
<evidence type="ECO:0000313" key="13">
    <source>
        <dbReference type="Proteomes" id="UP000194857"/>
    </source>
</evidence>
<dbReference type="Proteomes" id="UP000276985">
    <property type="component" value="Unassembled WGS sequence"/>
</dbReference>
<evidence type="ECO:0000259" key="3">
    <source>
        <dbReference type="PROSITE" id="PS51186"/>
    </source>
</evidence>
<reference evidence="6" key="9">
    <citation type="submission" date="2020-01" db="EMBL/GenBank/DDBJ databases">
        <title>Bacteria Cultured from War Wounds Associated with the Conflict in Eastern Ukraine.</title>
        <authorList>
            <person name="Snesrud E."/>
            <person name="Galac M.R."/>
            <person name="Mc Gann P."/>
            <person name="Valentine K."/>
            <person name="Viacheslav K."/>
        </authorList>
    </citation>
    <scope>NUCLEOTIDE SEQUENCE</scope>
    <source>
        <strain evidence="6">VNMU148</strain>
    </source>
</reference>
<reference evidence="7 13" key="3">
    <citation type="submission" date="2017-05" db="EMBL/GenBank/DDBJ databases">
        <authorList>
            <person name="Song R."/>
            <person name="Chenine A.L."/>
            <person name="Ruprecht R.M."/>
        </authorList>
    </citation>
    <scope>NUCLEOTIDE SEQUENCE [LARGE SCALE GENOMIC DNA]</scope>
    <source>
        <strain evidence="7 13">S567_C10_BS</strain>
    </source>
</reference>
<dbReference type="OMA" id="FREVPWN"/>